<dbReference type="HOGENOM" id="CLU_1600958_0_0_10"/>
<dbReference type="STRING" id="929713.NIASO_16915"/>
<evidence type="ECO:0000313" key="2">
    <source>
        <dbReference type="Proteomes" id="UP000003586"/>
    </source>
</evidence>
<keyword evidence="2" id="KW-1185">Reference proteome</keyword>
<dbReference type="KEGG" id="nso:NIASO_16915"/>
<evidence type="ECO:0008006" key="3">
    <source>
        <dbReference type="Google" id="ProtNLM"/>
    </source>
</evidence>
<dbReference type="AlphaFoldDB" id="W0F973"/>
<dbReference type="Proteomes" id="UP000003586">
    <property type="component" value="Chromosome"/>
</dbReference>
<organism evidence="1 2">
    <name type="scientific">Niabella soli DSM 19437</name>
    <dbReference type="NCBI Taxonomy" id="929713"/>
    <lineage>
        <taxon>Bacteria</taxon>
        <taxon>Pseudomonadati</taxon>
        <taxon>Bacteroidota</taxon>
        <taxon>Chitinophagia</taxon>
        <taxon>Chitinophagales</taxon>
        <taxon>Chitinophagaceae</taxon>
        <taxon>Niabella</taxon>
    </lineage>
</organism>
<accession>W0F973</accession>
<gene>
    <name evidence="1" type="ORF">NIASO_16915</name>
</gene>
<evidence type="ECO:0000313" key="1">
    <source>
        <dbReference type="EMBL" id="AHF17926.1"/>
    </source>
</evidence>
<name>W0F973_9BACT</name>
<sequence length="166" mass="18349">MKKILIATVALLGIIACSNQEKSSEAMKYDQVVMDHMEKMHQTLFAVQRLATSDSIDLQRAAAKFGSEIDSSAKAIKDLSDFDGNTAYRDAALKLADFYKSSVMGPYLEIGKAYKEVKDTAALHSKVDAIITKLQQDESVADDDFIKQRNAFAAKNNFKIDSMIAQ</sequence>
<protein>
    <recommendedName>
        <fullName evidence="3">Lipoprotein</fullName>
    </recommendedName>
</protein>
<dbReference type="EMBL" id="CP007035">
    <property type="protein sequence ID" value="AHF17926.1"/>
    <property type="molecule type" value="Genomic_DNA"/>
</dbReference>
<dbReference type="PROSITE" id="PS51257">
    <property type="entry name" value="PROKAR_LIPOPROTEIN"/>
    <property type="match status" value="1"/>
</dbReference>
<proteinExistence type="predicted"/>
<dbReference type="OrthoDB" id="664835at2"/>
<dbReference type="RefSeq" id="WP_008587441.1">
    <property type="nucleotide sequence ID" value="NZ_CP007035.1"/>
</dbReference>
<reference evidence="1 2" key="1">
    <citation type="submission" date="2013-12" db="EMBL/GenBank/DDBJ databases">
        <authorList>
            <consortium name="DOE Joint Genome Institute"/>
            <person name="Eisen J."/>
            <person name="Huntemann M."/>
            <person name="Han J."/>
            <person name="Chen A."/>
            <person name="Kyrpides N."/>
            <person name="Mavromatis K."/>
            <person name="Markowitz V."/>
            <person name="Palaniappan K."/>
            <person name="Ivanova N."/>
            <person name="Schaumberg A."/>
            <person name="Pati A."/>
            <person name="Liolios K."/>
            <person name="Nordberg H.P."/>
            <person name="Cantor M.N."/>
            <person name="Hua S.X."/>
            <person name="Woyke T."/>
        </authorList>
    </citation>
    <scope>NUCLEOTIDE SEQUENCE [LARGE SCALE GENOMIC DNA]</scope>
    <source>
        <strain evidence="2">DSM 19437</strain>
    </source>
</reference>